<protein>
    <recommendedName>
        <fullName evidence="2">M23ase beta-sheet core domain-containing protein</fullName>
    </recommendedName>
</protein>
<dbReference type="PANTHER" id="PTHR21666">
    <property type="entry name" value="PEPTIDASE-RELATED"/>
    <property type="match status" value="1"/>
</dbReference>
<sequence length="315" mass="36700">MSNRKIWHILVTSNSSSGVRSIRLSKATATITFIFIFLFLILCSVMTYLYINNKLDQEKMIRLNEHNIQLKNEMSKINAVLDTMKFKLENLQDRDKAVRKLESMRPIDNDIRQMGIGGIQYIDSTFYTFDEDLFNLHNKLLDKMDLFNRQIDFEISSYNEITKFLTVKNTIFNHTPSVRPAKGRISDVYGWRIHPVTKIHHFHHGVDIANTLGTFIYATADGKVRETGYDKDYGRYILIDHGYGYTTYYAHLSKQLVERGDSVTKYMIIGQMGNSGCSTGTHLHYEVRFYGKTKNPLTYFNKKKSTIFVDRKYLS</sequence>
<dbReference type="CDD" id="cd12797">
    <property type="entry name" value="M23_peptidase"/>
    <property type="match status" value="1"/>
</dbReference>
<dbReference type="Pfam" id="PF01551">
    <property type="entry name" value="Peptidase_M23"/>
    <property type="match status" value="1"/>
</dbReference>
<evidence type="ECO:0000259" key="2">
    <source>
        <dbReference type="Pfam" id="PF01551"/>
    </source>
</evidence>
<evidence type="ECO:0000313" key="4">
    <source>
        <dbReference type="Proteomes" id="UP000271125"/>
    </source>
</evidence>
<keyword evidence="1" id="KW-0472">Membrane</keyword>
<gene>
    <name evidence="3" type="ORF">DRP43_06035</name>
</gene>
<dbReference type="InterPro" id="IPR050570">
    <property type="entry name" value="Cell_wall_metabolism_enzyme"/>
</dbReference>
<evidence type="ECO:0000313" key="3">
    <source>
        <dbReference type="EMBL" id="RKX68238.1"/>
    </source>
</evidence>
<keyword evidence="1" id="KW-1133">Transmembrane helix</keyword>
<dbReference type="InterPro" id="IPR011055">
    <property type="entry name" value="Dup_hybrid_motif"/>
</dbReference>
<reference evidence="3 4" key="1">
    <citation type="submission" date="2018-06" db="EMBL/GenBank/DDBJ databases">
        <title>Extensive metabolic versatility and redundancy in microbially diverse, dynamic hydrothermal sediments.</title>
        <authorList>
            <person name="Dombrowski N."/>
            <person name="Teske A."/>
            <person name="Baker B.J."/>
        </authorList>
    </citation>
    <scope>NUCLEOTIDE SEQUENCE [LARGE SCALE GENOMIC DNA]</scope>
    <source>
        <strain evidence="3">B10_G13</strain>
    </source>
</reference>
<dbReference type="Gene3D" id="2.70.70.10">
    <property type="entry name" value="Glucose Permease (Domain IIA)"/>
    <property type="match status" value="1"/>
</dbReference>
<feature type="domain" description="M23ase beta-sheet core" evidence="2">
    <location>
        <begin position="202"/>
        <end position="296"/>
    </location>
</feature>
<keyword evidence="1" id="KW-0812">Transmembrane</keyword>
<dbReference type="Proteomes" id="UP000271125">
    <property type="component" value="Unassembled WGS sequence"/>
</dbReference>
<dbReference type="GO" id="GO:0004222">
    <property type="term" value="F:metalloendopeptidase activity"/>
    <property type="evidence" value="ECO:0007669"/>
    <property type="project" value="TreeGrafter"/>
</dbReference>
<evidence type="ECO:0000256" key="1">
    <source>
        <dbReference type="SAM" id="Phobius"/>
    </source>
</evidence>
<feature type="transmembrane region" description="Helical" evidence="1">
    <location>
        <begin position="31"/>
        <end position="51"/>
    </location>
</feature>
<dbReference type="AlphaFoldDB" id="A0A660SBR1"/>
<accession>A0A660SBR1</accession>
<dbReference type="PANTHER" id="PTHR21666:SF270">
    <property type="entry name" value="MUREIN HYDROLASE ACTIVATOR ENVC"/>
    <property type="match status" value="1"/>
</dbReference>
<organism evidence="3 4">
    <name type="scientific">candidate division TA06 bacterium</name>
    <dbReference type="NCBI Taxonomy" id="2250710"/>
    <lineage>
        <taxon>Bacteria</taxon>
        <taxon>Bacteria division TA06</taxon>
    </lineage>
</organism>
<comment type="caution">
    <text evidence="3">The sequence shown here is derived from an EMBL/GenBank/DDBJ whole genome shotgun (WGS) entry which is preliminary data.</text>
</comment>
<name>A0A660SBR1_UNCT6</name>
<dbReference type="EMBL" id="QNBD01000303">
    <property type="protein sequence ID" value="RKX68238.1"/>
    <property type="molecule type" value="Genomic_DNA"/>
</dbReference>
<proteinExistence type="predicted"/>
<dbReference type="SUPFAM" id="SSF51261">
    <property type="entry name" value="Duplicated hybrid motif"/>
    <property type="match status" value="1"/>
</dbReference>
<dbReference type="InterPro" id="IPR016047">
    <property type="entry name" value="M23ase_b-sheet_dom"/>
</dbReference>